<protein>
    <submittedName>
        <fullName evidence="1">Uncharacterized protein</fullName>
    </submittedName>
</protein>
<gene>
    <name evidence="1" type="ORF">X802_00980</name>
</gene>
<dbReference type="Proteomes" id="UP000062043">
    <property type="component" value="Chromosome"/>
</dbReference>
<name>A0A0X1KMZ9_9EURY</name>
<evidence type="ECO:0000313" key="2">
    <source>
        <dbReference type="Proteomes" id="UP000062043"/>
    </source>
</evidence>
<dbReference type="STRING" id="1432656.X802_00980"/>
<dbReference type="AlphaFoldDB" id="A0A0X1KMZ9"/>
<organism evidence="1 2">
    <name type="scientific">Thermococcus guaymasensis DSM 11113</name>
    <dbReference type="NCBI Taxonomy" id="1432656"/>
    <lineage>
        <taxon>Archaea</taxon>
        <taxon>Methanobacteriati</taxon>
        <taxon>Methanobacteriota</taxon>
        <taxon>Thermococci</taxon>
        <taxon>Thermococcales</taxon>
        <taxon>Thermococcaceae</taxon>
        <taxon>Thermococcus</taxon>
    </lineage>
</organism>
<proteinExistence type="predicted"/>
<sequence>MESRLDKFLQPKQGGIQIRSLEELAKFQKAHTKLMNIILNLATPVTKFPSTFYEKGYRIVKGSIEPHIHFKQGELRGKSVTPDILLPNYENEHIITFECKSFQANPEQLQKYLYLAEHPELILDQAVIPFRELPTNLQIDISYFSHKDLTNNSVLSNEEGIQILRIIAVDPPDKSNDPTNPIVGKIELVQGEYRNPELNSVFPITWRLKEKPSYVLFPFDPSQDAEIFQIHIINKLIEFATLGQEFPTKGMVFSKDIIIPKGTTIKKEKLLVDDPKEQDEKWEQLLNTLEKIAPGKYEVKDEKIKILEDILLLKAGNALDEMRAELITLIGLNVDMSTLTEREFSPGELAYELYTSGPYSIYQFFHREYKNLILKRVDASLKRLSTGPLKGYLKPQKRGKRVWRIKIIDKKQLSAFRDTCEKAVRELESKFKMKYLDEYIKIFFPPQTDTQDDKER</sequence>
<accession>A0A0X1KMZ9</accession>
<dbReference type="KEGG" id="tgy:X802_00980"/>
<dbReference type="GeneID" id="27134236"/>
<dbReference type="RefSeq" id="WP_062370209.1">
    <property type="nucleotide sequence ID" value="NZ_CP007140.1"/>
</dbReference>
<dbReference type="EMBL" id="CP007140">
    <property type="protein sequence ID" value="AJC72627.1"/>
    <property type="molecule type" value="Genomic_DNA"/>
</dbReference>
<reference evidence="1 2" key="1">
    <citation type="submission" date="2014-01" db="EMBL/GenBank/DDBJ databases">
        <title>Genome sequencing of Thermococcus guaymasensis.</title>
        <authorList>
            <person name="Zhang X."/>
            <person name="Alvare G."/>
            <person name="Fristensky B."/>
            <person name="Chen L."/>
            <person name="Suen T."/>
            <person name="Chen Q."/>
            <person name="Ma K."/>
        </authorList>
    </citation>
    <scope>NUCLEOTIDE SEQUENCE [LARGE SCALE GENOMIC DNA]</scope>
    <source>
        <strain evidence="1 2">DSM 11113</strain>
    </source>
</reference>
<keyword evidence="2" id="KW-1185">Reference proteome</keyword>
<evidence type="ECO:0000313" key="1">
    <source>
        <dbReference type="EMBL" id="AJC72627.1"/>
    </source>
</evidence>
<dbReference type="PATRIC" id="fig|1432656.3.peg.194"/>
<dbReference type="OrthoDB" id="100287at2157"/>